<dbReference type="RefSeq" id="WP_011733849.1">
    <property type="nucleotide sequence ID" value="NC_008607.1"/>
</dbReference>
<dbReference type="eggNOG" id="COG1896">
    <property type="taxonomic scope" value="Bacteria"/>
</dbReference>
<organism evidence="2 3">
    <name type="scientific">Pelobacter propionicus (strain DSM 2379 / NBRC 103807 / OttBd1)</name>
    <dbReference type="NCBI Taxonomy" id="338966"/>
    <lineage>
        <taxon>Bacteria</taxon>
        <taxon>Pseudomonadati</taxon>
        <taxon>Thermodesulfobacteriota</taxon>
        <taxon>Desulfuromonadia</taxon>
        <taxon>Desulfuromonadales</taxon>
        <taxon>Desulfuromonadaceae</taxon>
        <taxon>Pelobacter</taxon>
    </lineage>
</organism>
<dbReference type="Pfam" id="PF12917">
    <property type="entry name" value="YfbR-like"/>
    <property type="match status" value="1"/>
</dbReference>
<proteinExistence type="predicted"/>
<sequence length="195" mass="21932">MKTIFFPAVLGRMKHLPRWALMPNIRTENVHEHSMDVALIADLLCAIRNELFEGSVNAGEVVRAALYHDASEIFTGDVATPVKYANPEIKKCLKAAETEACTKLIDMLPDSIQAAYRDSFFPSQDIKELVKAADKLSGLTKCILERKLGNSEFGDAEESHHSWLRENCGHMHEVGYFVDHCIPAYESSLDKVLRR</sequence>
<evidence type="ECO:0000259" key="1">
    <source>
        <dbReference type="SMART" id="SM00471"/>
    </source>
</evidence>
<reference evidence="2 3" key="1">
    <citation type="submission" date="2006-10" db="EMBL/GenBank/DDBJ databases">
        <title>Complete sequence of plasmid pPRO1 of Pelobacter propionicus DSM 2379.</title>
        <authorList>
            <consortium name="US DOE Joint Genome Institute"/>
            <person name="Copeland A."/>
            <person name="Lucas S."/>
            <person name="Lapidus A."/>
            <person name="Barry K."/>
            <person name="Detter J.C."/>
            <person name="Glavina del Rio T."/>
            <person name="Hammon N."/>
            <person name="Israni S."/>
            <person name="Dalin E."/>
            <person name="Tice H."/>
            <person name="Pitluck S."/>
            <person name="Saunders E."/>
            <person name="Brettin T."/>
            <person name="Bruce D."/>
            <person name="Han C."/>
            <person name="Tapia R."/>
            <person name="Schmutz J."/>
            <person name="Larimer F."/>
            <person name="Land M."/>
            <person name="Hauser L."/>
            <person name="Kyrpides N."/>
            <person name="Kim E."/>
            <person name="Lovley D."/>
            <person name="Richardson P."/>
        </authorList>
    </citation>
    <scope>NUCLEOTIDE SEQUENCE [LARGE SCALE GENOMIC DNA]</scope>
    <source>
        <strain evidence="3">DSM 2379 / NBRC 103807 / OttBd1</strain>
        <plasmid evidence="3">Plasmid pPRO1</plasmid>
    </source>
</reference>
<keyword evidence="2" id="KW-0614">Plasmid</keyword>
<gene>
    <name evidence="2" type="ordered locus">Ppro_3739</name>
</gene>
<dbReference type="NCBIfam" id="NF003009">
    <property type="entry name" value="PRK03826.1"/>
    <property type="match status" value="1"/>
</dbReference>
<evidence type="ECO:0000313" key="3">
    <source>
        <dbReference type="Proteomes" id="UP000006732"/>
    </source>
</evidence>
<dbReference type="OrthoDB" id="9812744at2"/>
<protein>
    <submittedName>
        <fullName evidence="2">Metal dependent phosphohydrolase</fullName>
    </submittedName>
</protein>
<dbReference type="GO" id="GO:0016787">
    <property type="term" value="F:hydrolase activity"/>
    <property type="evidence" value="ECO:0007669"/>
    <property type="project" value="UniProtKB-KW"/>
</dbReference>
<geneLocation type="plasmid" evidence="2 3">
    <name>pPRO1</name>
</geneLocation>
<name>A0R7V8_PELPD</name>
<dbReference type="KEGG" id="ppd:Ppro_3739"/>
<dbReference type="SUPFAM" id="SSF109604">
    <property type="entry name" value="HD-domain/PDEase-like"/>
    <property type="match status" value="1"/>
</dbReference>
<dbReference type="AlphaFoldDB" id="A0R7V8"/>
<dbReference type="InterPro" id="IPR003607">
    <property type="entry name" value="HD/PDEase_dom"/>
</dbReference>
<keyword evidence="3" id="KW-1185">Reference proteome</keyword>
<dbReference type="EMBL" id="CP000483">
    <property type="protein sequence ID" value="ABL01330.1"/>
    <property type="molecule type" value="Genomic_DNA"/>
</dbReference>
<dbReference type="Proteomes" id="UP000006732">
    <property type="component" value="Plasmid pPRO1"/>
</dbReference>
<dbReference type="SMART" id="SM00471">
    <property type="entry name" value="HDc"/>
    <property type="match status" value="1"/>
</dbReference>
<evidence type="ECO:0000313" key="2">
    <source>
        <dbReference type="EMBL" id="ABL01330.1"/>
    </source>
</evidence>
<dbReference type="HOGENOM" id="CLU_084784_0_0_7"/>
<feature type="domain" description="HD/PDEase" evidence="1">
    <location>
        <begin position="26"/>
        <end position="148"/>
    </location>
</feature>
<keyword evidence="2" id="KW-0378">Hydrolase</keyword>
<accession>A0R7V8</accession>
<dbReference type="Gene3D" id="1.10.3210.10">
    <property type="entry name" value="Hypothetical protein af1432"/>
    <property type="match status" value="1"/>
</dbReference>